<keyword evidence="2" id="KW-0472">Membrane</keyword>
<comment type="caution">
    <text evidence="4">The sequence shown here is derived from an EMBL/GenBank/DDBJ whole genome shotgun (WGS) entry which is preliminary data.</text>
</comment>
<evidence type="ECO:0000313" key="5">
    <source>
        <dbReference type="Proteomes" id="UP000674234"/>
    </source>
</evidence>
<keyword evidence="2" id="KW-0812">Transmembrane</keyword>
<dbReference type="SUPFAM" id="SSF53448">
    <property type="entry name" value="Nucleotide-diphospho-sugar transferases"/>
    <property type="match status" value="1"/>
</dbReference>
<dbReference type="Gene3D" id="3.90.550.10">
    <property type="entry name" value="Spore Coat Polysaccharide Biosynthesis Protein SpsA, Chain A"/>
    <property type="match status" value="1"/>
</dbReference>
<dbReference type="PANTHER" id="PTHR43685:SF3">
    <property type="entry name" value="SLR2126 PROTEIN"/>
    <property type="match status" value="1"/>
</dbReference>
<dbReference type="InterPro" id="IPR050834">
    <property type="entry name" value="Glycosyltransf_2"/>
</dbReference>
<dbReference type="InterPro" id="IPR029044">
    <property type="entry name" value="Nucleotide-diphossugar_trans"/>
</dbReference>
<feature type="transmembrane region" description="Helical" evidence="2">
    <location>
        <begin position="288"/>
        <end position="307"/>
    </location>
</feature>
<evidence type="ECO:0000313" key="4">
    <source>
        <dbReference type="EMBL" id="MBP2708417.1"/>
    </source>
</evidence>
<feature type="domain" description="Glycosyltransferase 2-like" evidence="3">
    <location>
        <begin position="32"/>
        <end position="189"/>
    </location>
</feature>
<proteinExistence type="predicted"/>
<dbReference type="Proteomes" id="UP000674234">
    <property type="component" value="Unassembled WGS sequence"/>
</dbReference>
<dbReference type="PANTHER" id="PTHR43685">
    <property type="entry name" value="GLYCOSYLTRANSFERASE"/>
    <property type="match status" value="1"/>
</dbReference>
<keyword evidence="5" id="KW-1185">Reference proteome</keyword>
<name>A0A941AMG9_9ACTN</name>
<feature type="transmembrane region" description="Helical" evidence="2">
    <location>
        <begin position="262"/>
        <end position="282"/>
    </location>
</feature>
<evidence type="ECO:0000256" key="1">
    <source>
        <dbReference type="SAM" id="MobiDB-lite"/>
    </source>
</evidence>
<sequence length="370" mass="39513">MPQASPPQPDPRTAVLPPKARSPVPADRPLVTVVVPNYNGARFLPLCLRAAREQTYDPIEIIVVDDHSTDESVRIARSAGVNVIHTPANGGAAVARNAGAAAANGEILFFVDADVALAPDAVATAVAILEADPGVGAACGIEDPEPLFRSGRVEDYRAIQHHYWSVASEGEVSFLWSAMFAIRATVFAEIGPFNPRLRYTEEVDYGHRLGRRYRVLLTSAIGGRMGHDRELTALLRKLFHRGRARVPLYAARRRFARGYETASRAWASLAALLTVVTVPLVIPYGPAAAAVPAALLAVSLACDAHMYRFVFARRCPLFGLFYAGVHFLVNLAIIGGVAAGAVQWLSSARFRALYEEPAPAAAVAGGGGAC</sequence>
<protein>
    <submittedName>
        <fullName evidence="4">Glycosyltransferase family 2 protein</fullName>
    </submittedName>
</protein>
<dbReference type="AlphaFoldDB" id="A0A941AMG9"/>
<dbReference type="CDD" id="cd00761">
    <property type="entry name" value="Glyco_tranf_GTA_type"/>
    <property type="match status" value="1"/>
</dbReference>
<dbReference type="Pfam" id="PF00535">
    <property type="entry name" value="Glycos_transf_2"/>
    <property type="match status" value="1"/>
</dbReference>
<feature type="transmembrane region" description="Helical" evidence="2">
    <location>
        <begin position="319"/>
        <end position="345"/>
    </location>
</feature>
<feature type="region of interest" description="Disordered" evidence="1">
    <location>
        <begin position="1"/>
        <end position="23"/>
    </location>
</feature>
<gene>
    <name evidence="4" type="ORF">JOL79_32025</name>
</gene>
<keyword evidence="2" id="KW-1133">Transmembrane helix</keyword>
<evidence type="ECO:0000256" key="2">
    <source>
        <dbReference type="SAM" id="Phobius"/>
    </source>
</evidence>
<dbReference type="EMBL" id="JAFCNB010000032">
    <property type="protein sequence ID" value="MBP2708417.1"/>
    <property type="molecule type" value="Genomic_DNA"/>
</dbReference>
<dbReference type="InterPro" id="IPR001173">
    <property type="entry name" value="Glyco_trans_2-like"/>
</dbReference>
<feature type="compositionally biased region" description="Pro residues" evidence="1">
    <location>
        <begin position="1"/>
        <end position="10"/>
    </location>
</feature>
<reference evidence="4" key="1">
    <citation type="submission" date="2021-02" db="EMBL/GenBank/DDBJ databases">
        <title>Draft genome sequence of Microbispora sp. RL4-1S isolated from rice leaves in Thailand.</title>
        <authorList>
            <person name="Muangham S."/>
            <person name="Duangmal K."/>
        </authorList>
    </citation>
    <scope>NUCLEOTIDE SEQUENCE</scope>
    <source>
        <strain evidence="4">RL4-1S</strain>
    </source>
</reference>
<organism evidence="4 5">
    <name type="scientific">Microbispora oryzae</name>
    <dbReference type="NCBI Taxonomy" id="2806554"/>
    <lineage>
        <taxon>Bacteria</taxon>
        <taxon>Bacillati</taxon>
        <taxon>Actinomycetota</taxon>
        <taxon>Actinomycetes</taxon>
        <taxon>Streptosporangiales</taxon>
        <taxon>Streptosporangiaceae</taxon>
        <taxon>Microbispora</taxon>
    </lineage>
</organism>
<evidence type="ECO:0000259" key="3">
    <source>
        <dbReference type="Pfam" id="PF00535"/>
    </source>
</evidence>
<accession>A0A941AMG9</accession>